<dbReference type="AlphaFoldDB" id="M2TTA1"/>
<evidence type="ECO:0000313" key="2">
    <source>
        <dbReference type="Proteomes" id="UP000016936"/>
    </source>
</evidence>
<name>M2TTA1_COCH5</name>
<dbReference type="CDD" id="cd12148">
    <property type="entry name" value="fungal_TF_MHR"/>
    <property type="match status" value="1"/>
</dbReference>
<dbReference type="Proteomes" id="UP000016936">
    <property type="component" value="Unassembled WGS sequence"/>
</dbReference>
<dbReference type="STRING" id="701091.M2TTA1"/>
<evidence type="ECO:0000313" key="1">
    <source>
        <dbReference type="EMBL" id="EMD84996.1"/>
    </source>
</evidence>
<sequence>RLLKLYFSSIGSMFLFISEKQVLNNFYLLKNKDISDARKSWLCLLNAIFAFATLMNAEGEIQDKSCAVDADVFYNKALAL</sequence>
<proteinExistence type="predicted"/>
<feature type="non-terminal residue" evidence="1">
    <location>
        <position position="80"/>
    </location>
</feature>
<gene>
    <name evidence="1" type="ORF">COCHEDRAFT_52623</name>
</gene>
<keyword evidence="2" id="KW-1185">Reference proteome</keyword>
<organism evidence="1 2">
    <name type="scientific">Cochliobolus heterostrophus (strain C5 / ATCC 48332 / race O)</name>
    <name type="common">Southern corn leaf blight fungus</name>
    <name type="synonym">Bipolaris maydis</name>
    <dbReference type="NCBI Taxonomy" id="701091"/>
    <lineage>
        <taxon>Eukaryota</taxon>
        <taxon>Fungi</taxon>
        <taxon>Dikarya</taxon>
        <taxon>Ascomycota</taxon>
        <taxon>Pezizomycotina</taxon>
        <taxon>Dothideomycetes</taxon>
        <taxon>Pleosporomycetidae</taxon>
        <taxon>Pleosporales</taxon>
        <taxon>Pleosporineae</taxon>
        <taxon>Pleosporaceae</taxon>
        <taxon>Bipolaris</taxon>
    </lineage>
</organism>
<reference evidence="1 2" key="1">
    <citation type="journal article" date="2012" name="PLoS Pathog.">
        <title>Diverse lifestyles and strategies of plant pathogenesis encoded in the genomes of eighteen Dothideomycetes fungi.</title>
        <authorList>
            <person name="Ohm R.A."/>
            <person name="Feau N."/>
            <person name="Henrissat B."/>
            <person name="Schoch C.L."/>
            <person name="Horwitz B.A."/>
            <person name="Barry K.W."/>
            <person name="Condon B.J."/>
            <person name="Copeland A.C."/>
            <person name="Dhillon B."/>
            <person name="Glaser F."/>
            <person name="Hesse C.N."/>
            <person name="Kosti I."/>
            <person name="LaButti K."/>
            <person name="Lindquist E.A."/>
            <person name="Lucas S."/>
            <person name="Salamov A.A."/>
            <person name="Bradshaw R.E."/>
            <person name="Ciuffetti L."/>
            <person name="Hamelin R.C."/>
            <person name="Kema G.H.J."/>
            <person name="Lawrence C."/>
            <person name="Scott J.A."/>
            <person name="Spatafora J.W."/>
            <person name="Turgeon B.G."/>
            <person name="de Wit P.J.G.M."/>
            <person name="Zhong S."/>
            <person name="Goodwin S.B."/>
            <person name="Grigoriev I.V."/>
        </authorList>
    </citation>
    <scope>NUCLEOTIDE SEQUENCE [LARGE SCALE GENOMIC DNA]</scope>
    <source>
        <strain evidence="2">C5 / ATCC 48332 / race O</strain>
    </source>
</reference>
<feature type="non-terminal residue" evidence="1">
    <location>
        <position position="1"/>
    </location>
</feature>
<dbReference type="EMBL" id="KB445596">
    <property type="protein sequence ID" value="EMD84996.1"/>
    <property type="molecule type" value="Genomic_DNA"/>
</dbReference>
<dbReference type="HOGENOM" id="CLU_2596478_0_0_1"/>
<accession>M2TTA1</accession>
<protein>
    <submittedName>
        <fullName evidence="1">Uncharacterized protein</fullName>
    </submittedName>
</protein>
<reference evidence="2" key="2">
    <citation type="journal article" date="2013" name="PLoS Genet.">
        <title>Comparative genome structure, secondary metabolite, and effector coding capacity across Cochliobolus pathogens.</title>
        <authorList>
            <person name="Condon B.J."/>
            <person name="Leng Y."/>
            <person name="Wu D."/>
            <person name="Bushley K.E."/>
            <person name="Ohm R.A."/>
            <person name="Otillar R."/>
            <person name="Martin J."/>
            <person name="Schackwitz W."/>
            <person name="Grimwood J."/>
            <person name="MohdZainudin N."/>
            <person name="Xue C."/>
            <person name="Wang R."/>
            <person name="Manning V.A."/>
            <person name="Dhillon B."/>
            <person name="Tu Z.J."/>
            <person name="Steffenson B.J."/>
            <person name="Salamov A."/>
            <person name="Sun H."/>
            <person name="Lowry S."/>
            <person name="LaButti K."/>
            <person name="Han J."/>
            <person name="Copeland A."/>
            <person name="Lindquist E."/>
            <person name="Barry K."/>
            <person name="Schmutz J."/>
            <person name="Baker S.E."/>
            <person name="Ciuffetti L.M."/>
            <person name="Grigoriev I.V."/>
            <person name="Zhong S."/>
            <person name="Turgeon B.G."/>
        </authorList>
    </citation>
    <scope>NUCLEOTIDE SEQUENCE [LARGE SCALE GENOMIC DNA]</scope>
    <source>
        <strain evidence="2">C5 / ATCC 48332 / race O</strain>
    </source>
</reference>